<dbReference type="Gene3D" id="1.10.10.10">
    <property type="entry name" value="Winged helix-like DNA-binding domain superfamily/Winged helix DNA-binding domain"/>
    <property type="match status" value="1"/>
</dbReference>
<evidence type="ECO:0000313" key="5">
    <source>
        <dbReference type="EMBL" id="NML32877.1"/>
    </source>
</evidence>
<protein>
    <submittedName>
        <fullName evidence="5">GntR family transcriptional regulator</fullName>
    </submittedName>
</protein>
<dbReference type="PANTHER" id="PTHR43537:SF49">
    <property type="entry name" value="TRANSCRIPTIONAL REGULATORY PROTEIN"/>
    <property type="match status" value="1"/>
</dbReference>
<evidence type="ECO:0000256" key="1">
    <source>
        <dbReference type="ARBA" id="ARBA00023015"/>
    </source>
</evidence>
<dbReference type="CDD" id="cd07377">
    <property type="entry name" value="WHTH_GntR"/>
    <property type="match status" value="1"/>
</dbReference>
<dbReference type="InterPro" id="IPR036388">
    <property type="entry name" value="WH-like_DNA-bd_sf"/>
</dbReference>
<dbReference type="GO" id="GO:0043565">
    <property type="term" value="F:sequence-specific DNA binding"/>
    <property type="evidence" value="ECO:0007669"/>
    <property type="project" value="InterPro"/>
</dbReference>
<sequence>MSDLPSGERAYNILIRAIERGDLPGGTRLRETDLAAQVGLSRTPVREALARMEQQGLVRSDGSRGLIVAELDQRAIGELFAMREILEGTAARHAAQHASEVELAILRKILERHSQLTDPEDLAENNKLFHGTLYRCAHNRYLLRMLRTIHEAMLLLGQSTLDLPNTAEEWTKQHTQLIEALEKRDPDAAESVARASIATAFQQRLSRILSTSRFAGSDFD</sequence>
<evidence type="ECO:0000259" key="4">
    <source>
        <dbReference type="PROSITE" id="PS50949"/>
    </source>
</evidence>
<keyword evidence="6" id="KW-1185">Reference proteome</keyword>
<keyword evidence="1" id="KW-0805">Transcription regulation</keyword>
<accession>A0A7X9X8I7</accession>
<keyword evidence="2" id="KW-0238">DNA-binding</keyword>
<keyword evidence="3" id="KW-0804">Transcription</keyword>
<dbReference type="Pfam" id="PF07729">
    <property type="entry name" value="FCD"/>
    <property type="match status" value="1"/>
</dbReference>
<dbReference type="PANTHER" id="PTHR43537">
    <property type="entry name" value="TRANSCRIPTIONAL REGULATOR, GNTR FAMILY"/>
    <property type="match status" value="1"/>
</dbReference>
<evidence type="ECO:0000256" key="3">
    <source>
        <dbReference type="ARBA" id="ARBA00023163"/>
    </source>
</evidence>
<dbReference type="InterPro" id="IPR008920">
    <property type="entry name" value="TF_FadR/GntR_C"/>
</dbReference>
<dbReference type="AlphaFoldDB" id="A0A7X9X8I7"/>
<dbReference type="PRINTS" id="PR00033">
    <property type="entry name" value="HTHASNC"/>
</dbReference>
<name>A0A7X9X8I7_9BURK</name>
<organism evidence="5 6">
    <name type="scientific">Paraburkholderia antibiotica</name>
    <dbReference type="NCBI Taxonomy" id="2728839"/>
    <lineage>
        <taxon>Bacteria</taxon>
        <taxon>Pseudomonadati</taxon>
        <taxon>Pseudomonadota</taxon>
        <taxon>Betaproteobacteria</taxon>
        <taxon>Burkholderiales</taxon>
        <taxon>Burkholderiaceae</taxon>
        <taxon>Paraburkholderia</taxon>
    </lineage>
</organism>
<reference evidence="5 6" key="1">
    <citation type="submission" date="2020-04" db="EMBL/GenBank/DDBJ databases">
        <title>Paraburkholderia sp. G-4-1-8 isolated from soil.</title>
        <authorList>
            <person name="Dahal R.H."/>
        </authorList>
    </citation>
    <scope>NUCLEOTIDE SEQUENCE [LARGE SCALE GENOMIC DNA]</scope>
    <source>
        <strain evidence="5 6">G-4-1-8</strain>
    </source>
</reference>
<proteinExistence type="predicted"/>
<dbReference type="InterPro" id="IPR036390">
    <property type="entry name" value="WH_DNA-bd_sf"/>
</dbReference>
<feature type="domain" description="HTH gntR-type" evidence="4">
    <location>
        <begin position="4"/>
        <end position="71"/>
    </location>
</feature>
<dbReference type="SUPFAM" id="SSF46785">
    <property type="entry name" value="Winged helix' DNA-binding domain"/>
    <property type="match status" value="1"/>
</dbReference>
<dbReference type="PRINTS" id="PR00035">
    <property type="entry name" value="HTHGNTR"/>
</dbReference>
<dbReference type="EMBL" id="JABBFZ010000011">
    <property type="protein sequence ID" value="NML32877.1"/>
    <property type="molecule type" value="Genomic_DNA"/>
</dbReference>
<dbReference type="Pfam" id="PF00392">
    <property type="entry name" value="GntR"/>
    <property type="match status" value="1"/>
</dbReference>
<evidence type="ECO:0000313" key="6">
    <source>
        <dbReference type="Proteomes" id="UP000583127"/>
    </source>
</evidence>
<dbReference type="Gene3D" id="1.20.120.530">
    <property type="entry name" value="GntR ligand-binding domain-like"/>
    <property type="match status" value="1"/>
</dbReference>
<dbReference type="InterPro" id="IPR000485">
    <property type="entry name" value="AsnC-type_HTH_dom"/>
</dbReference>
<evidence type="ECO:0000256" key="2">
    <source>
        <dbReference type="ARBA" id="ARBA00023125"/>
    </source>
</evidence>
<dbReference type="PROSITE" id="PS50949">
    <property type="entry name" value="HTH_GNTR"/>
    <property type="match status" value="1"/>
</dbReference>
<dbReference type="SMART" id="SM00895">
    <property type="entry name" value="FCD"/>
    <property type="match status" value="1"/>
</dbReference>
<dbReference type="GO" id="GO:0003700">
    <property type="term" value="F:DNA-binding transcription factor activity"/>
    <property type="evidence" value="ECO:0007669"/>
    <property type="project" value="InterPro"/>
</dbReference>
<dbReference type="InterPro" id="IPR011711">
    <property type="entry name" value="GntR_C"/>
</dbReference>
<comment type="caution">
    <text evidence="5">The sequence shown here is derived from an EMBL/GenBank/DDBJ whole genome shotgun (WGS) entry which is preliminary data.</text>
</comment>
<dbReference type="InterPro" id="IPR000524">
    <property type="entry name" value="Tscrpt_reg_HTH_GntR"/>
</dbReference>
<gene>
    <name evidence="5" type="ORF">HHL14_18810</name>
</gene>
<dbReference type="SMART" id="SM00345">
    <property type="entry name" value="HTH_GNTR"/>
    <property type="match status" value="1"/>
</dbReference>
<dbReference type="Proteomes" id="UP000583127">
    <property type="component" value="Unassembled WGS sequence"/>
</dbReference>
<dbReference type="SUPFAM" id="SSF48008">
    <property type="entry name" value="GntR ligand-binding domain-like"/>
    <property type="match status" value="1"/>
</dbReference>